<dbReference type="PANTHER" id="PTHR30465">
    <property type="entry name" value="INNER MEMBRANE ABC TRANSPORTER"/>
    <property type="match status" value="1"/>
</dbReference>
<keyword evidence="5 7" id="KW-1133">Transmembrane helix</keyword>
<evidence type="ECO:0000256" key="7">
    <source>
        <dbReference type="SAM" id="Phobius"/>
    </source>
</evidence>
<comment type="subcellular location">
    <subcellularLocation>
        <location evidence="1">Cell membrane</location>
        <topology evidence="1">Multi-pass membrane protein</topology>
    </subcellularLocation>
</comment>
<organism evidence="9 10">
    <name type="scientific">Chungangia koreensis</name>
    <dbReference type="NCBI Taxonomy" id="752657"/>
    <lineage>
        <taxon>Bacteria</taxon>
        <taxon>Bacillati</taxon>
        <taxon>Bacillota</taxon>
        <taxon>Bacilli</taxon>
        <taxon>Lactobacillales</taxon>
        <taxon>Chungangia</taxon>
    </lineage>
</organism>
<name>A0ABV8X6G6_9LACT</name>
<dbReference type="RefSeq" id="WP_378154897.1">
    <property type="nucleotide sequence ID" value="NZ_JBHSEC010000019.1"/>
</dbReference>
<gene>
    <name evidence="9" type="ORF">ACFOZY_09915</name>
</gene>
<feature type="transmembrane region" description="Helical" evidence="7">
    <location>
        <begin position="88"/>
        <end position="110"/>
    </location>
</feature>
<dbReference type="EMBL" id="JBHSEC010000019">
    <property type="protein sequence ID" value="MFC4410729.1"/>
    <property type="molecule type" value="Genomic_DNA"/>
</dbReference>
<evidence type="ECO:0000256" key="3">
    <source>
        <dbReference type="ARBA" id="ARBA00022475"/>
    </source>
</evidence>
<keyword evidence="4 7" id="KW-0812">Transmembrane</keyword>
<sequence>MKGLGKWLMQIIIAFAAMIVMSGLPIIIRGLQQGELWLEKTVEIVIQSVKNLFPLKDYVFQYDQGWAGVKEYTYAKTLSEYVEYSLQILGLALAAAVIFAILGTFITMLFKEKTRQRIKLTFYFLESMPDILVIMLAQLSVVMIFKQTGVLISKVAVIQDERIYWLPVLCLMILPMIQLYRLSMLTFEAEERKLYVEFARSLGFGKLVILFFHIYRNAIVSVFFQSKKTMWFMLSNLFILELFFNMPGIMNFLAEHLTTEIFLLTVFVFFVPVFIIYSIGEWYFLRRVNKGGVST</sequence>
<proteinExistence type="predicted"/>
<dbReference type="SUPFAM" id="SSF161098">
    <property type="entry name" value="MetI-like"/>
    <property type="match status" value="1"/>
</dbReference>
<keyword evidence="10" id="KW-1185">Reference proteome</keyword>
<dbReference type="InterPro" id="IPR000515">
    <property type="entry name" value="MetI-like"/>
</dbReference>
<protein>
    <submittedName>
        <fullName evidence="9">ABC transporter permease subunit</fullName>
    </submittedName>
</protein>
<comment type="caution">
    <text evidence="9">The sequence shown here is derived from an EMBL/GenBank/DDBJ whole genome shotgun (WGS) entry which is preliminary data.</text>
</comment>
<keyword evidence="3" id="KW-1003">Cell membrane</keyword>
<evidence type="ECO:0000256" key="4">
    <source>
        <dbReference type="ARBA" id="ARBA00022692"/>
    </source>
</evidence>
<evidence type="ECO:0000259" key="8">
    <source>
        <dbReference type="Pfam" id="PF00528"/>
    </source>
</evidence>
<evidence type="ECO:0000256" key="5">
    <source>
        <dbReference type="ARBA" id="ARBA00022989"/>
    </source>
</evidence>
<keyword evidence="6 7" id="KW-0472">Membrane</keyword>
<feature type="domain" description="ABC transmembrane type-1" evidence="8">
    <location>
        <begin position="101"/>
        <end position="279"/>
    </location>
</feature>
<feature type="transmembrane region" description="Helical" evidence="7">
    <location>
        <begin position="131"/>
        <end position="152"/>
    </location>
</feature>
<feature type="transmembrane region" description="Helical" evidence="7">
    <location>
        <begin position="7"/>
        <end position="28"/>
    </location>
</feature>
<dbReference type="Pfam" id="PF00528">
    <property type="entry name" value="BPD_transp_1"/>
    <property type="match status" value="1"/>
</dbReference>
<feature type="transmembrane region" description="Helical" evidence="7">
    <location>
        <begin position="261"/>
        <end position="280"/>
    </location>
</feature>
<feature type="transmembrane region" description="Helical" evidence="7">
    <location>
        <begin position="230"/>
        <end position="254"/>
    </location>
</feature>
<feature type="transmembrane region" description="Helical" evidence="7">
    <location>
        <begin position="164"/>
        <end position="182"/>
    </location>
</feature>
<evidence type="ECO:0000256" key="2">
    <source>
        <dbReference type="ARBA" id="ARBA00022448"/>
    </source>
</evidence>
<reference evidence="10" key="1">
    <citation type="journal article" date="2019" name="Int. J. Syst. Evol. Microbiol.">
        <title>The Global Catalogue of Microorganisms (GCM) 10K type strain sequencing project: providing services to taxonomists for standard genome sequencing and annotation.</title>
        <authorList>
            <consortium name="The Broad Institute Genomics Platform"/>
            <consortium name="The Broad Institute Genome Sequencing Center for Infectious Disease"/>
            <person name="Wu L."/>
            <person name="Ma J."/>
        </authorList>
    </citation>
    <scope>NUCLEOTIDE SEQUENCE [LARGE SCALE GENOMIC DNA]</scope>
    <source>
        <strain evidence="10">CCUG 59778</strain>
    </source>
</reference>
<accession>A0ABV8X6G6</accession>
<keyword evidence="2" id="KW-0813">Transport</keyword>
<evidence type="ECO:0000313" key="9">
    <source>
        <dbReference type="EMBL" id="MFC4410729.1"/>
    </source>
</evidence>
<dbReference type="PANTHER" id="PTHR30465:SF44">
    <property type="entry name" value="ABC-TYPE DIPEPTIDE_OLIGOPEPTIDE TRANSPORT SYSTEM, PERMEASE COMPONENT"/>
    <property type="match status" value="1"/>
</dbReference>
<dbReference type="InterPro" id="IPR035906">
    <property type="entry name" value="MetI-like_sf"/>
</dbReference>
<dbReference type="Proteomes" id="UP001595817">
    <property type="component" value="Unassembled WGS sequence"/>
</dbReference>
<evidence type="ECO:0000313" key="10">
    <source>
        <dbReference type="Proteomes" id="UP001595817"/>
    </source>
</evidence>
<feature type="transmembrane region" description="Helical" evidence="7">
    <location>
        <begin position="203"/>
        <end position="224"/>
    </location>
</feature>
<evidence type="ECO:0000256" key="1">
    <source>
        <dbReference type="ARBA" id="ARBA00004651"/>
    </source>
</evidence>
<dbReference type="CDD" id="cd06261">
    <property type="entry name" value="TM_PBP2"/>
    <property type="match status" value="1"/>
</dbReference>
<evidence type="ECO:0000256" key="6">
    <source>
        <dbReference type="ARBA" id="ARBA00023136"/>
    </source>
</evidence>